<name>A0AAV9D3J7_ACOCL</name>
<keyword evidence="3" id="KW-0746">Sphingolipid metabolism</keyword>
<feature type="binding site" evidence="2">
    <location>
        <position position="159"/>
    </location>
    <ligand>
        <name>Zn(2+)</name>
        <dbReference type="ChEBI" id="CHEBI:29105"/>
    </ligand>
</feature>
<keyword evidence="5" id="KW-0732">Signal</keyword>
<evidence type="ECO:0000256" key="2">
    <source>
        <dbReference type="PIRSR" id="PIRSR606823-2"/>
    </source>
</evidence>
<dbReference type="PANTHER" id="PTHR12670">
    <property type="entry name" value="CERAMIDASE"/>
    <property type="match status" value="1"/>
</dbReference>
<keyword evidence="2" id="KW-0862">Zinc</keyword>
<dbReference type="Pfam" id="PF04734">
    <property type="entry name" value="Ceramidase_alk"/>
    <property type="match status" value="1"/>
</dbReference>
<feature type="signal peptide" evidence="5">
    <location>
        <begin position="1"/>
        <end position="25"/>
    </location>
</feature>
<evidence type="ECO:0000256" key="1">
    <source>
        <dbReference type="PIRSR" id="PIRSR606823-1"/>
    </source>
</evidence>
<evidence type="ECO:0000256" key="5">
    <source>
        <dbReference type="SAM" id="SignalP"/>
    </source>
</evidence>
<feature type="chain" id="PRO_5044024002" description="Neutral ceramidase" evidence="5">
    <location>
        <begin position="26"/>
        <end position="362"/>
    </location>
</feature>
<feature type="domain" description="Neutral/alkaline non-lysosomal ceramidase N-terminal" evidence="6">
    <location>
        <begin position="53"/>
        <end position="361"/>
    </location>
</feature>
<proteinExistence type="inferred from homology"/>
<keyword evidence="2" id="KW-0479">Metal-binding</keyword>
<feature type="active site" description="Nucleophile" evidence="1">
    <location>
        <position position="241"/>
    </location>
</feature>
<reference evidence="7" key="1">
    <citation type="journal article" date="2023" name="Nat. Commun.">
        <title>Diploid and tetraploid genomes of Acorus and the evolution of monocots.</title>
        <authorList>
            <person name="Ma L."/>
            <person name="Liu K.W."/>
            <person name="Li Z."/>
            <person name="Hsiao Y.Y."/>
            <person name="Qi Y."/>
            <person name="Fu T."/>
            <person name="Tang G.D."/>
            <person name="Zhang D."/>
            <person name="Sun W.H."/>
            <person name="Liu D.K."/>
            <person name="Li Y."/>
            <person name="Chen G.Z."/>
            <person name="Liu X.D."/>
            <person name="Liao X.Y."/>
            <person name="Jiang Y.T."/>
            <person name="Yu X."/>
            <person name="Hao Y."/>
            <person name="Huang J."/>
            <person name="Zhao X.W."/>
            <person name="Ke S."/>
            <person name="Chen Y.Y."/>
            <person name="Wu W.L."/>
            <person name="Hsu J.L."/>
            <person name="Lin Y.F."/>
            <person name="Huang M.D."/>
            <person name="Li C.Y."/>
            <person name="Huang L."/>
            <person name="Wang Z.W."/>
            <person name="Zhao X."/>
            <person name="Zhong W.Y."/>
            <person name="Peng D.H."/>
            <person name="Ahmad S."/>
            <person name="Lan S."/>
            <person name="Zhang J.S."/>
            <person name="Tsai W.C."/>
            <person name="Van de Peer Y."/>
            <person name="Liu Z.J."/>
        </authorList>
    </citation>
    <scope>NUCLEOTIDE SEQUENCE</scope>
    <source>
        <strain evidence="7">CP</strain>
    </source>
</reference>
<dbReference type="GO" id="GO:0042759">
    <property type="term" value="P:long-chain fatty acid biosynthetic process"/>
    <property type="evidence" value="ECO:0007669"/>
    <property type="project" value="TreeGrafter"/>
</dbReference>
<dbReference type="GO" id="GO:0005576">
    <property type="term" value="C:extracellular region"/>
    <property type="evidence" value="ECO:0007669"/>
    <property type="project" value="TreeGrafter"/>
</dbReference>
<evidence type="ECO:0000256" key="4">
    <source>
        <dbReference type="SAM" id="MobiDB-lite"/>
    </source>
</evidence>
<feature type="compositionally biased region" description="Polar residues" evidence="4">
    <location>
        <begin position="180"/>
        <end position="192"/>
    </location>
</feature>
<dbReference type="Proteomes" id="UP001180020">
    <property type="component" value="Unassembled WGS sequence"/>
</dbReference>
<keyword evidence="3" id="KW-0378">Hydrolase</keyword>
<gene>
    <name evidence="7" type="ORF">QJS10_CPB15g00305</name>
</gene>
<dbReference type="EC" id="3.5.1.23" evidence="3"/>
<feature type="region of interest" description="Disordered" evidence="4">
    <location>
        <begin position="174"/>
        <end position="193"/>
    </location>
</feature>
<dbReference type="GO" id="GO:0046872">
    <property type="term" value="F:metal ion binding"/>
    <property type="evidence" value="ECO:0007669"/>
    <property type="project" value="UniProtKB-KW"/>
</dbReference>
<dbReference type="InterPro" id="IPR006823">
    <property type="entry name" value="Ceramidase_alk"/>
</dbReference>
<comment type="caution">
    <text evidence="7">The sequence shown here is derived from an EMBL/GenBank/DDBJ whole genome shotgun (WGS) entry which is preliminary data.</text>
</comment>
<dbReference type="InterPro" id="IPR031329">
    <property type="entry name" value="NEUT/ALK_ceramidase_N"/>
</dbReference>
<reference evidence="7" key="2">
    <citation type="submission" date="2023-06" db="EMBL/GenBank/DDBJ databases">
        <authorList>
            <person name="Ma L."/>
            <person name="Liu K.-W."/>
            <person name="Li Z."/>
            <person name="Hsiao Y.-Y."/>
            <person name="Qi Y."/>
            <person name="Fu T."/>
            <person name="Tang G."/>
            <person name="Zhang D."/>
            <person name="Sun W.-H."/>
            <person name="Liu D.-K."/>
            <person name="Li Y."/>
            <person name="Chen G.-Z."/>
            <person name="Liu X.-D."/>
            <person name="Liao X.-Y."/>
            <person name="Jiang Y.-T."/>
            <person name="Yu X."/>
            <person name="Hao Y."/>
            <person name="Huang J."/>
            <person name="Zhao X.-W."/>
            <person name="Ke S."/>
            <person name="Chen Y.-Y."/>
            <person name="Wu W.-L."/>
            <person name="Hsu J.-L."/>
            <person name="Lin Y.-F."/>
            <person name="Huang M.-D."/>
            <person name="Li C.-Y."/>
            <person name="Huang L."/>
            <person name="Wang Z.-W."/>
            <person name="Zhao X."/>
            <person name="Zhong W.-Y."/>
            <person name="Peng D.-H."/>
            <person name="Ahmad S."/>
            <person name="Lan S."/>
            <person name="Zhang J.-S."/>
            <person name="Tsai W.-C."/>
            <person name="Van De Peer Y."/>
            <person name="Liu Z.-J."/>
        </authorList>
    </citation>
    <scope>NUCLEOTIDE SEQUENCE</scope>
    <source>
        <strain evidence="7">CP</strain>
        <tissue evidence="7">Leaves</tissue>
    </source>
</reference>
<sequence>MAGRLCSGLQLIVCSVWALSNVVDGEDYLIGLGSYDMTCPASNVNMMGYANMGPGGYLQYVVYSITSLGFVHQSFDAIVDAIEQCVVQAHNNLKPGSIFINKGEVANAGINRSPSAYLLNPPQERSRYANNVDKEMTLLKFVDRDTGKSVGSFNWFATHGTSMNKNNKLISGDNKGAAANTKTQSRSPTTAPSMVAKARRTKATGGQTCDKSTSREFKVRSTSGTHFVGAFCQSNVGDVRSVSTAGSLATSTTLPVTAMTGSAWAVDPGTRFFYFPYPDEIQSTKIIGERQFIRAVDLFNTARDELNGRKDYRHVYINFTNIEVDLGGGDRTVKTCPAALGPGFATGTTDGPGAFGFQQGDT</sequence>
<dbReference type="GO" id="GO:0017040">
    <property type="term" value="F:N-acylsphingosine amidohydrolase activity"/>
    <property type="evidence" value="ECO:0007669"/>
    <property type="project" value="UniProtKB-UniRule"/>
</dbReference>
<dbReference type="AlphaFoldDB" id="A0AAV9D3J7"/>
<keyword evidence="3" id="KW-0443">Lipid metabolism</keyword>
<dbReference type="GO" id="GO:0016020">
    <property type="term" value="C:membrane"/>
    <property type="evidence" value="ECO:0007669"/>
    <property type="project" value="GOC"/>
</dbReference>
<dbReference type="GO" id="GO:0046514">
    <property type="term" value="P:ceramide catabolic process"/>
    <property type="evidence" value="ECO:0007669"/>
    <property type="project" value="InterPro"/>
</dbReference>
<comment type="catalytic activity">
    <reaction evidence="3">
        <text>an N-acylsphing-4-enine + H2O = sphing-4-enine + a fatty acid</text>
        <dbReference type="Rhea" id="RHEA:20856"/>
        <dbReference type="ChEBI" id="CHEBI:15377"/>
        <dbReference type="ChEBI" id="CHEBI:28868"/>
        <dbReference type="ChEBI" id="CHEBI:52639"/>
        <dbReference type="ChEBI" id="CHEBI:57756"/>
        <dbReference type="EC" id="3.5.1.23"/>
    </reaction>
</comment>
<organism evidence="7 8">
    <name type="scientific">Acorus calamus</name>
    <name type="common">Sweet flag</name>
    <dbReference type="NCBI Taxonomy" id="4465"/>
    <lineage>
        <taxon>Eukaryota</taxon>
        <taxon>Viridiplantae</taxon>
        <taxon>Streptophyta</taxon>
        <taxon>Embryophyta</taxon>
        <taxon>Tracheophyta</taxon>
        <taxon>Spermatophyta</taxon>
        <taxon>Magnoliopsida</taxon>
        <taxon>Liliopsida</taxon>
        <taxon>Acoraceae</taxon>
        <taxon>Acorus</taxon>
    </lineage>
</organism>
<evidence type="ECO:0000259" key="6">
    <source>
        <dbReference type="Pfam" id="PF04734"/>
    </source>
</evidence>
<evidence type="ECO:0000256" key="3">
    <source>
        <dbReference type="RuleBase" id="RU366019"/>
    </source>
</evidence>
<evidence type="ECO:0000313" key="8">
    <source>
        <dbReference type="Proteomes" id="UP001180020"/>
    </source>
</evidence>
<evidence type="ECO:0000313" key="7">
    <source>
        <dbReference type="EMBL" id="KAK1295790.1"/>
    </source>
</evidence>
<dbReference type="PANTHER" id="PTHR12670:SF13">
    <property type="entry name" value="NEUTRAL CERAMIDASE"/>
    <property type="match status" value="1"/>
</dbReference>
<protein>
    <recommendedName>
        <fullName evidence="3">Neutral ceramidase</fullName>
        <ecNumber evidence="3">3.5.1.23</ecNumber>
    </recommendedName>
</protein>
<keyword evidence="8" id="KW-1185">Reference proteome</keyword>
<accession>A0AAV9D3J7</accession>
<comment type="cofactor">
    <cofactor evidence="2">
        <name>Zn(2+)</name>
        <dbReference type="ChEBI" id="CHEBI:29105"/>
    </cofactor>
    <text evidence="2">Binds 1 zinc ion per subunit.</text>
</comment>
<dbReference type="EMBL" id="JAUJYO010000015">
    <property type="protein sequence ID" value="KAK1295790.1"/>
    <property type="molecule type" value="Genomic_DNA"/>
</dbReference>
<comment type="similarity">
    <text evidence="3">Belongs to the neutral ceramidase family.</text>
</comment>
<dbReference type="GO" id="GO:0046512">
    <property type="term" value="P:sphingosine biosynthetic process"/>
    <property type="evidence" value="ECO:0007669"/>
    <property type="project" value="TreeGrafter"/>
</dbReference>